<comment type="subunit">
    <text evidence="7">Associated with the spliceosome.</text>
</comment>
<evidence type="ECO:0000256" key="4">
    <source>
        <dbReference type="ARBA" id="ARBA00022728"/>
    </source>
</evidence>
<keyword evidence="3 7" id="KW-0507">mRNA processing</keyword>
<gene>
    <name evidence="9" type="ORF">TIFTF001_010263</name>
</gene>
<dbReference type="Pfam" id="PF11708">
    <property type="entry name" value="Slu7"/>
    <property type="match status" value="1"/>
</dbReference>
<dbReference type="EMBL" id="BTGU01000012">
    <property type="protein sequence ID" value="GMN41052.1"/>
    <property type="molecule type" value="Genomic_DNA"/>
</dbReference>
<evidence type="ECO:0000256" key="5">
    <source>
        <dbReference type="ARBA" id="ARBA00023187"/>
    </source>
</evidence>
<evidence type="ECO:0000256" key="1">
    <source>
        <dbReference type="ARBA" id="ARBA00004123"/>
    </source>
</evidence>
<comment type="function">
    <text evidence="7">Involved in pre-mRNA splicing.</text>
</comment>
<evidence type="ECO:0000256" key="6">
    <source>
        <dbReference type="ARBA" id="ARBA00023242"/>
    </source>
</evidence>
<dbReference type="InterPro" id="IPR021715">
    <property type="entry name" value="Slu7_dom"/>
</dbReference>
<dbReference type="PANTHER" id="PTHR12942:SF2">
    <property type="entry name" value="PRE-MRNA-SPLICING FACTOR SLU7"/>
    <property type="match status" value="1"/>
</dbReference>
<dbReference type="PANTHER" id="PTHR12942">
    <property type="entry name" value="STEP II SPLICING FACTOR SLU7"/>
    <property type="match status" value="1"/>
</dbReference>
<dbReference type="InterPro" id="IPR039974">
    <property type="entry name" value="Splicing_factor_SLU7"/>
</dbReference>
<evidence type="ECO:0000256" key="2">
    <source>
        <dbReference type="ARBA" id="ARBA00007203"/>
    </source>
</evidence>
<evidence type="ECO:0000313" key="9">
    <source>
        <dbReference type="EMBL" id="GMN41052.1"/>
    </source>
</evidence>
<comment type="caution">
    <text evidence="9">The sequence shown here is derived from an EMBL/GenBank/DDBJ whole genome shotgun (WGS) entry which is preliminary data.</text>
</comment>
<proteinExistence type="inferred from homology"/>
<evidence type="ECO:0000259" key="8">
    <source>
        <dbReference type="Pfam" id="PF11708"/>
    </source>
</evidence>
<dbReference type="Proteomes" id="UP001187192">
    <property type="component" value="Unassembled WGS sequence"/>
</dbReference>
<keyword evidence="4 7" id="KW-0747">Spliceosome</keyword>
<evidence type="ECO:0000313" key="10">
    <source>
        <dbReference type="Proteomes" id="UP001187192"/>
    </source>
</evidence>
<comment type="subcellular location">
    <subcellularLocation>
        <location evidence="1 7">Nucleus</location>
    </subcellularLocation>
</comment>
<evidence type="ECO:0000256" key="3">
    <source>
        <dbReference type="ARBA" id="ARBA00022664"/>
    </source>
</evidence>
<keyword evidence="10" id="KW-1185">Reference proteome</keyword>
<evidence type="ECO:0000256" key="7">
    <source>
        <dbReference type="RuleBase" id="RU367071"/>
    </source>
</evidence>
<keyword evidence="5 7" id="KW-0508">mRNA splicing</keyword>
<sequence>MHHQQNKPTSQRFRSEFARRVVGVQERSGICEFVRIPQSISEILDVNSAHYDPKTRSMRGDPQPDTDPNDKFYGVSTYNYKNSGQALEFKRLNIHAWEAFEKGQEIHMQAAPSQAESLFKIYKINREKLKNQIKDTILEKYAAANFLGQSEIEVEDMEAWRMKRLRRDYRR</sequence>
<dbReference type="GO" id="GO:0000398">
    <property type="term" value="P:mRNA splicing, via spliceosome"/>
    <property type="evidence" value="ECO:0007669"/>
    <property type="project" value="UniProtKB-UniRule"/>
</dbReference>
<dbReference type="AlphaFoldDB" id="A0AA88D4C9"/>
<organism evidence="9 10">
    <name type="scientific">Ficus carica</name>
    <name type="common">Common fig</name>
    <dbReference type="NCBI Taxonomy" id="3494"/>
    <lineage>
        <taxon>Eukaryota</taxon>
        <taxon>Viridiplantae</taxon>
        <taxon>Streptophyta</taxon>
        <taxon>Embryophyta</taxon>
        <taxon>Tracheophyta</taxon>
        <taxon>Spermatophyta</taxon>
        <taxon>Magnoliopsida</taxon>
        <taxon>eudicotyledons</taxon>
        <taxon>Gunneridae</taxon>
        <taxon>Pentapetalae</taxon>
        <taxon>rosids</taxon>
        <taxon>fabids</taxon>
        <taxon>Rosales</taxon>
        <taxon>Moraceae</taxon>
        <taxon>Ficeae</taxon>
        <taxon>Ficus</taxon>
    </lineage>
</organism>
<accession>A0AA88D4C9</accession>
<keyword evidence="6 7" id="KW-0539">Nucleus</keyword>
<reference evidence="9" key="1">
    <citation type="submission" date="2023-07" db="EMBL/GenBank/DDBJ databases">
        <title>draft genome sequence of fig (Ficus carica).</title>
        <authorList>
            <person name="Takahashi T."/>
            <person name="Nishimura K."/>
        </authorList>
    </citation>
    <scope>NUCLEOTIDE SEQUENCE</scope>
</reference>
<feature type="domain" description="Pre-mRNA-splicing factor SLU7" evidence="8">
    <location>
        <begin position="44"/>
        <end position="151"/>
    </location>
</feature>
<dbReference type="GO" id="GO:0030628">
    <property type="term" value="F:pre-mRNA 3'-splice site binding"/>
    <property type="evidence" value="ECO:0007669"/>
    <property type="project" value="UniProtKB-UniRule"/>
</dbReference>
<dbReference type="GO" id="GO:0005681">
    <property type="term" value="C:spliceosomal complex"/>
    <property type="evidence" value="ECO:0007669"/>
    <property type="project" value="UniProtKB-UniRule"/>
</dbReference>
<comment type="similarity">
    <text evidence="2 7">Belongs to the SLU7 family.</text>
</comment>
<name>A0AA88D4C9_FICCA</name>
<protein>
    <recommendedName>
        <fullName evidence="7">Pre-mRNA-splicing factor SLU7</fullName>
    </recommendedName>
</protein>